<feature type="compositionally biased region" description="Polar residues" evidence="11">
    <location>
        <begin position="191"/>
        <end position="210"/>
    </location>
</feature>
<protein>
    <recommendedName>
        <fullName evidence="4">Centromere protein U</fullName>
    </recommendedName>
    <alternativeName>
        <fullName evidence="9">MLF1-interacting protein</fullName>
    </alternativeName>
</protein>
<evidence type="ECO:0000256" key="10">
    <source>
        <dbReference type="SAM" id="Coils"/>
    </source>
</evidence>
<dbReference type="Pfam" id="PF13097">
    <property type="entry name" value="CENP-U"/>
    <property type="match status" value="1"/>
</dbReference>
<dbReference type="STRING" id="127582.A0A2Y9G3V1"/>
<organism evidence="12 13">
    <name type="scientific">Trichechus manatus latirostris</name>
    <name type="common">Florida manatee</name>
    <dbReference type="NCBI Taxonomy" id="127582"/>
    <lineage>
        <taxon>Eukaryota</taxon>
        <taxon>Metazoa</taxon>
        <taxon>Chordata</taxon>
        <taxon>Craniata</taxon>
        <taxon>Vertebrata</taxon>
        <taxon>Euteleostomi</taxon>
        <taxon>Mammalia</taxon>
        <taxon>Eutheria</taxon>
        <taxon>Afrotheria</taxon>
        <taxon>Sirenia</taxon>
        <taxon>Trichechidae</taxon>
        <taxon>Trichechus</taxon>
    </lineage>
</organism>
<feature type="compositionally biased region" description="Polar residues" evidence="11">
    <location>
        <begin position="95"/>
        <end position="105"/>
    </location>
</feature>
<dbReference type="FunCoup" id="A0A2Y9G3V1">
    <property type="interactions" value="2106"/>
</dbReference>
<keyword evidence="12" id="KW-1185">Reference proteome</keyword>
<dbReference type="InParanoid" id="A0A2Y9G3V1"/>
<dbReference type="GeneID" id="101357347"/>
<evidence type="ECO:0000256" key="4">
    <source>
        <dbReference type="ARBA" id="ARBA00016402"/>
    </source>
</evidence>
<dbReference type="Proteomes" id="UP000248480">
    <property type="component" value="Unplaced"/>
</dbReference>
<feature type="compositionally biased region" description="Basic and acidic residues" evidence="11">
    <location>
        <begin position="34"/>
        <end position="47"/>
    </location>
</feature>
<dbReference type="InterPro" id="IPR025214">
    <property type="entry name" value="CENP-U"/>
</dbReference>
<accession>A0A2Y9G3V1</accession>
<sequence>MHTKVSSAALKSFPTFLTDSHAKYSKNTSGRTHAMKDKADQKHKPPDVFDFPDDSAISSIDRLGENEQDEEPYEAFAPPLHSTAIYADEEEFSKQCGSSIPSTPQGKEARRSLNTSENEASESVKNHAKELGGKLKPVIDVSESTEKSDVTKDKPAEKRSTQQHEATPAMASSELSGKPAKLVTPKKTGPLNAQSSVENETQATESQQQKIQKKRKMSHGKGKKSRSKDVDSDSDIFDSAFIWCLEGKKTNDIMELGIVLSAFEKTLLEYKQRIESRVCKEAINEFYSIIKEELIKMIKEVQILKNLKRKNAKMISGIKRKRQRLIEVQDELLWLEPQLKQLQTKYDELKERKSSCKNAAYFLSNLKQLHQDYSDVREKDPEAKETYNSSSLPALLLKARGLLGVENHLQNINHQLEKLLGQE</sequence>
<keyword evidence="5" id="KW-0158">Chromosome</keyword>
<dbReference type="PANTHER" id="PTHR32222:SF1">
    <property type="entry name" value="CENTROMERE PROTEIN U"/>
    <property type="match status" value="1"/>
</dbReference>
<evidence type="ECO:0000256" key="11">
    <source>
        <dbReference type="SAM" id="MobiDB-lite"/>
    </source>
</evidence>
<evidence type="ECO:0000256" key="5">
    <source>
        <dbReference type="ARBA" id="ARBA00022454"/>
    </source>
</evidence>
<dbReference type="OrthoDB" id="8959258at2759"/>
<feature type="region of interest" description="Disordered" evidence="11">
    <location>
        <begin position="21"/>
        <end position="232"/>
    </location>
</feature>
<comment type="subcellular location">
    <subcellularLocation>
        <location evidence="2">Chromosome</location>
        <location evidence="2">Centromere</location>
    </subcellularLocation>
    <subcellularLocation>
        <location evidence="1">Nucleus</location>
    </subcellularLocation>
</comment>
<feature type="compositionally biased region" description="Basic and acidic residues" evidence="11">
    <location>
        <begin position="144"/>
        <end position="162"/>
    </location>
</feature>
<evidence type="ECO:0000256" key="3">
    <source>
        <dbReference type="ARBA" id="ARBA00010440"/>
    </source>
</evidence>
<evidence type="ECO:0000256" key="1">
    <source>
        <dbReference type="ARBA" id="ARBA00004123"/>
    </source>
</evidence>
<evidence type="ECO:0000256" key="7">
    <source>
        <dbReference type="ARBA" id="ARBA00023242"/>
    </source>
</evidence>
<evidence type="ECO:0000313" key="12">
    <source>
        <dbReference type="Proteomes" id="UP000248480"/>
    </source>
</evidence>
<keyword evidence="6 10" id="KW-0175">Coiled coil</keyword>
<evidence type="ECO:0000256" key="6">
    <source>
        <dbReference type="ARBA" id="ARBA00023054"/>
    </source>
</evidence>
<evidence type="ECO:0000256" key="8">
    <source>
        <dbReference type="ARBA" id="ARBA00023328"/>
    </source>
</evidence>
<dbReference type="AlphaFoldDB" id="A0A2Y9G3V1"/>
<feature type="compositionally biased region" description="Basic and acidic residues" evidence="11">
    <location>
        <begin position="122"/>
        <end position="133"/>
    </location>
</feature>
<feature type="coiled-coil region" evidence="10">
    <location>
        <begin position="304"/>
        <end position="359"/>
    </location>
</feature>
<feature type="compositionally biased region" description="Basic residues" evidence="11">
    <location>
        <begin position="211"/>
        <end position="226"/>
    </location>
</feature>
<proteinExistence type="inferred from homology"/>
<dbReference type="CTD" id="79682"/>
<keyword evidence="7" id="KW-0539">Nucleus</keyword>
<dbReference type="RefSeq" id="XP_012414950.1">
    <property type="nucleotide sequence ID" value="XM_012559496.2"/>
</dbReference>
<evidence type="ECO:0000256" key="9">
    <source>
        <dbReference type="ARBA" id="ARBA00031456"/>
    </source>
</evidence>
<name>A0A2Y9G3V1_TRIMA</name>
<dbReference type="GO" id="GO:0005634">
    <property type="term" value="C:nucleus"/>
    <property type="evidence" value="ECO:0007669"/>
    <property type="project" value="UniProtKB-SubCell"/>
</dbReference>
<dbReference type="PANTHER" id="PTHR32222">
    <property type="entry name" value="CENTROMERE PROTEIN U"/>
    <property type="match status" value="1"/>
</dbReference>
<feature type="compositionally biased region" description="Polar residues" evidence="11">
    <location>
        <begin position="112"/>
        <end position="121"/>
    </location>
</feature>
<comment type="similarity">
    <text evidence="3">Belongs to the CENP-U/AME1 family.</text>
</comment>
<gene>
    <name evidence="13" type="primary">CENPU</name>
</gene>
<dbReference type="GO" id="GO:0000775">
    <property type="term" value="C:chromosome, centromeric region"/>
    <property type="evidence" value="ECO:0007669"/>
    <property type="project" value="UniProtKB-SubCell"/>
</dbReference>
<evidence type="ECO:0000313" key="13">
    <source>
        <dbReference type="RefSeq" id="XP_012414950.1"/>
    </source>
</evidence>
<reference evidence="13" key="1">
    <citation type="submission" date="2025-08" db="UniProtKB">
        <authorList>
            <consortium name="RefSeq"/>
        </authorList>
    </citation>
    <scope>IDENTIFICATION</scope>
</reference>
<evidence type="ECO:0000256" key="2">
    <source>
        <dbReference type="ARBA" id="ARBA00004584"/>
    </source>
</evidence>
<dbReference type="KEGG" id="tmu:101357347"/>
<keyword evidence="8" id="KW-0137">Centromere</keyword>